<accession>A0A225WRV8</accession>
<reference evidence="2" key="1">
    <citation type="submission" date="2017-03" db="EMBL/GenBank/DDBJ databases">
        <title>Phytopthora megakarya and P. palmivora, two closely related causual agents of cacao black pod achieved similar genome size and gene model numbers by different mechanisms.</title>
        <authorList>
            <person name="Ali S."/>
            <person name="Shao J."/>
            <person name="Larry D.J."/>
            <person name="Kronmiller B."/>
            <person name="Shen D."/>
            <person name="Strem M.D."/>
            <person name="Melnick R.L."/>
            <person name="Guiltinan M.J."/>
            <person name="Tyler B.M."/>
            <person name="Meinhardt L.W."/>
            <person name="Bailey B.A."/>
        </authorList>
    </citation>
    <scope>NUCLEOTIDE SEQUENCE [LARGE SCALE GENOMIC DNA]</scope>
    <source>
        <strain evidence="2">zdho120</strain>
    </source>
</reference>
<proteinExistence type="predicted"/>
<keyword evidence="2" id="KW-1185">Reference proteome</keyword>
<sequence length="218" mass="24353">MILLLTLLEVQHKFYSTARHFAGSDNVKAEAGSRVCQSEELAKVFADMSCQGSSELKETLVGLGAMLQMVREAVDANAAQLGVFAVDLGGMSTTGVNAGHAILLRGIRRFTDSVVKQQPLSPDLLRNVYHVLDLRCSRGQLLWGGLLLAFFFLLRRSEYLFISKRHHSYVLRLRDVIFQDCRGGPAKPHRADVVWYPASWCEEQSDWTRGAPFPSSIR</sequence>
<evidence type="ECO:0000313" key="2">
    <source>
        <dbReference type="Proteomes" id="UP000198211"/>
    </source>
</evidence>
<protein>
    <submittedName>
        <fullName evidence="1">Uncharacterized protein</fullName>
    </submittedName>
</protein>
<gene>
    <name evidence="1" type="ORF">PHMEG_0005282</name>
</gene>
<name>A0A225WRV8_9STRA</name>
<comment type="caution">
    <text evidence="1">The sequence shown here is derived from an EMBL/GenBank/DDBJ whole genome shotgun (WGS) entry which is preliminary data.</text>
</comment>
<organism evidence="1 2">
    <name type="scientific">Phytophthora megakarya</name>
    <dbReference type="NCBI Taxonomy" id="4795"/>
    <lineage>
        <taxon>Eukaryota</taxon>
        <taxon>Sar</taxon>
        <taxon>Stramenopiles</taxon>
        <taxon>Oomycota</taxon>
        <taxon>Peronosporomycetes</taxon>
        <taxon>Peronosporales</taxon>
        <taxon>Peronosporaceae</taxon>
        <taxon>Phytophthora</taxon>
    </lineage>
</organism>
<dbReference type="Proteomes" id="UP000198211">
    <property type="component" value="Unassembled WGS sequence"/>
</dbReference>
<dbReference type="EMBL" id="NBNE01000337">
    <property type="protein sequence ID" value="OWZ20312.1"/>
    <property type="molecule type" value="Genomic_DNA"/>
</dbReference>
<dbReference type="AlphaFoldDB" id="A0A225WRV8"/>
<evidence type="ECO:0000313" key="1">
    <source>
        <dbReference type="EMBL" id="OWZ20312.1"/>
    </source>
</evidence>